<dbReference type="AlphaFoldDB" id="A0A6U6IGE4"/>
<dbReference type="EMBL" id="HBKQ01046996">
    <property type="protein sequence ID" value="CAE2271774.1"/>
    <property type="molecule type" value="Transcribed_RNA"/>
</dbReference>
<evidence type="ECO:0000313" key="2">
    <source>
        <dbReference type="EMBL" id="CAE2271777.1"/>
    </source>
</evidence>
<dbReference type="EMBL" id="HBKQ01046998">
    <property type="protein sequence ID" value="CAE2271777.1"/>
    <property type="molecule type" value="Transcribed_RNA"/>
</dbReference>
<sequence length="129" mass="14319">MPSWRATTECGFRSDADADVTIGGAELLVRSARQGPNFGTCVMTPHDWVRESDVWLRLDAGDGSHVDHRPIHLSWHSESEATSGHPSLPSNDGANLLVWLGGHFFPCKCLIDTRISQLGRTNRTRRQRA</sequence>
<name>A0A6U6IGE4_9STRA</name>
<gene>
    <name evidence="1" type="ORF">OAUR00152_LOCUS32450</name>
    <name evidence="2" type="ORF">OAUR00152_LOCUS32452</name>
</gene>
<evidence type="ECO:0000313" key="1">
    <source>
        <dbReference type="EMBL" id="CAE2271774.1"/>
    </source>
</evidence>
<reference evidence="2" key="1">
    <citation type="submission" date="2021-01" db="EMBL/GenBank/DDBJ databases">
        <authorList>
            <person name="Corre E."/>
            <person name="Pelletier E."/>
            <person name="Niang G."/>
            <person name="Scheremetjew M."/>
            <person name="Finn R."/>
            <person name="Kale V."/>
            <person name="Holt S."/>
            <person name="Cochrane G."/>
            <person name="Meng A."/>
            <person name="Brown T."/>
            <person name="Cohen L."/>
        </authorList>
    </citation>
    <scope>NUCLEOTIDE SEQUENCE</scope>
    <source>
        <strain evidence="2">Isolate 1302-5</strain>
    </source>
</reference>
<protein>
    <submittedName>
        <fullName evidence="2">Uncharacterized protein</fullName>
    </submittedName>
</protein>
<accession>A0A6U6IGE4</accession>
<proteinExistence type="predicted"/>
<organism evidence="2">
    <name type="scientific">Odontella aurita</name>
    <dbReference type="NCBI Taxonomy" id="265563"/>
    <lineage>
        <taxon>Eukaryota</taxon>
        <taxon>Sar</taxon>
        <taxon>Stramenopiles</taxon>
        <taxon>Ochrophyta</taxon>
        <taxon>Bacillariophyta</taxon>
        <taxon>Mediophyceae</taxon>
        <taxon>Biddulphiophycidae</taxon>
        <taxon>Eupodiscales</taxon>
        <taxon>Odontellaceae</taxon>
        <taxon>Odontella</taxon>
    </lineage>
</organism>